<feature type="region of interest" description="Disordered" evidence="1">
    <location>
        <begin position="1330"/>
        <end position="1370"/>
    </location>
</feature>
<feature type="compositionally biased region" description="Low complexity" evidence="1">
    <location>
        <begin position="687"/>
        <end position="743"/>
    </location>
</feature>
<evidence type="ECO:0000256" key="1">
    <source>
        <dbReference type="SAM" id="MobiDB-lite"/>
    </source>
</evidence>
<feature type="region of interest" description="Disordered" evidence="1">
    <location>
        <begin position="1168"/>
        <end position="1190"/>
    </location>
</feature>
<feature type="region of interest" description="Disordered" evidence="1">
    <location>
        <begin position="1228"/>
        <end position="1250"/>
    </location>
</feature>
<feature type="region of interest" description="Disordered" evidence="1">
    <location>
        <begin position="1081"/>
        <end position="1115"/>
    </location>
</feature>
<feature type="region of interest" description="Disordered" evidence="1">
    <location>
        <begin position="1"/>
        <end position="33"/>
    </location>
</feature>
<dbReference type="Proteomes" id="UP000256970">
    <property type="component" value="Unassembled WGS sequence"/>
</dbReference>
<protein>
    <submittedName>
        <fullName evidence="2">Uncharacterized protein</fullName>
    </submittedName>
</protein>
<accession>A0A383WHW1</accession>
<feature type="compositionally biased region" description="Low complexity" evidence="1">
    <location>
        <begin position="580"/>
        <end position="593"/>
    </location>
</feature>
<feature type="compositionally biased region" description="Low complexity" evidence="1">
    <location>
        <begin position="764"/>
        <end position="774"/>
    </location>
</feature>
<gene>
    <name evidence="2" type="ORF">BQ4739_LOCUS17415</name>
</gene>
<evidence type="ECO:0000313" key="3">
    <source>
        <dbReference type="Proteomes" id="UP000256970"/>
    </source>
</evidence>
<feature type="compositionally biased region" description="Low complexity" evidence="1">
    <location>
        <begin position="1345"/>
        <end position="1362"/>
    </location>
</feature>
<name>A0A383WHW1_TETOB</name>
<proteinExistence type="predicted"/>
<feature type="compositionally biased region" description="Low complexity" evidence="1">
    <location>
        <begin position="1451"/>
        <end position="1464"/>
    </location>
</feature>
<feature type="region of interest" description="Disordered" evidence="1">
    <location>
        <begin position="1282"/>
        <end position="1311"/>
    </location>
</feature>
<feature type="region of interest" description="Disordered" evidence="1">
    <location>
        <begin position="964"/>
        <end position="1014"/>
    </location>
</feature>
<dbReference type="EMBL" id="FNXT01001272">
    <property type="protein sequence ID" value="SZX77065.1"/>
    <property type="molecule type" value="Genomic_DNA"/>
</dbReference>
<feature type="compositionally biased region" description="Basic and acidic residues" evidence="1">
    <location>
        <begin position="993"/>
        <end position="1003"/>
    </location>
</feature>
<feature type="compositionally biased region" description="Polar residues" evidence="1">
    <location>
        <begin position="754"/>
        <end position="763"/>
    </location>
</feature>
<sequence length="1805" mass="183285">MSPSPGQPQFVPAFGANQMGLPSPQQQQQMGSAGPLLFSQRQPLPKQLTAAIKSCTSLERLSQLFAAHQAVLNPIHIAAMITKLPKLDTSSTHNPAAAAGNEPAWNLGAGQLQLRQLLQQLLLRLKAQGCGEYSPRGVANIVWALAKLQCAPDPDLRCMLLDKFCSQLPTAVPQDISNVLWGVAKITKERAAAGGSTAAVLQPLGLAAAGSLSSPSSSTSGPSLAGSAISAQSWGLVGAPGSLPSSSLHGSGSYDSALAAAAAAAPLLAQDQVRLLLQHLCQQLHTASVQTISNSLWAVVVLQQEHQWCMCNCLGEVQSLLSAFCRQPHQALPGHIQPVIRCMAQLATTCSNHAGDGWIAWQPPLLQQLLEYLGGQKQQMEMHHVSSVLRDVAQVVCLHLLRAKQLRDQQQTRGGADAAAAAAGSLAHSSSSSGGSQPQQLNTISGEAEGEEVLARLAASGGPQDCSSTIVALAMLQPQLEQLGLQHGVAALCGMLPPAALPHLGEEASQRLLAATSTAAAAAASQPATSSSSAAGPAAIAPSAAAAAVAAQHLQLVLPEQQGQQVAGMAPAALVTPSAAAGSSSASNSSGSNVVTGGGDAASSLSTATSAAAPSPSPQPQQQPGQAAVTPPPPPAAAAPPGFTALEDLLIPDAAEAAAAEAAAAAAAGAAAAGGGTSPVAGDSGGSLSSPKSLEQKQQQQAASGSSPAGTQGPNQQQQQQQQSSATASPTPTAAAAAAAVSPRQPPPPPPQSHQLQGLFSTPASAGSSAEPLPLSAAGSAAAAFDSAAGDESHASVDKEEAAARQLTHNIANADSVYQLAEIFSAHSSVMDMIHITACITRMSKVLGTSLSAASQAAAASLLPLLGGKLLQVLPNANARGIANVLWGYGRLRNLPQSELLPELLKAFLQQLPTAACRDSAVVLWSLARLTEGQGMLGVGVAPDLLLQLGRQVLDQLAAAAAAAMEPQGSQPPPAAATAQQQQQQQSAGDGAVGKHEQREHAAEASAPPSSRDISNSLMALARLGFVPEEAPTAAAAAADKSTAAAAAQPAHPQSPAAAAAAAAADQQAAAMQGLSLQVDAAQPAAQPEQAAAAASQAADQQQQQQPQPKPWSKPLALPIAPIKVVVQFMLRHAAAAKTLDLQEAATALKQLGLQELSSQVAATICSPSVPGGPPGQHAGGGGYEPGTHHHGMVGLGHMGPGPLPYGHGGMQYFHHHQSIQQSMQQGMQQQGGFGAGVRPPGHMYGRPGLSGRAGSGGYGGAAAAAAGVYASSASGAVLARSHGTQSAPYQQQQQQGGAPHAPSVSMPSTINLSGTQLAGLLQQQRRRQPLPMSGPAYGAGWLPGKGSQEQQQQQQQQRRQGSGLGGSGAACLVPGMDSSGMMAQQQQQQPYRVYMPGGGGGSPGMRRLSGGAHQGMSSSYAGGGSQAGGGYMSGAAAGAGGMQLHYQQRQQQQQEQWGQMAGQSARRLSGQQQAEVLHQQQLQQQSYGMAGAQQQGGVQYVFVPQQYNAPQQQQPPGAYMVPQQGLQQQQQPADAGMMMQQVLQQQQQQGAAEQQQMVMVPVSMAASLLNMGQPASSLPGQQQQQQQQGLAAAGAVLQMQQPTAGEAWLGSAQGFAGAGQQQQQQQSQQLMQMLPQIQAAAAAAAGSGGGAMPGQFAMQGGAGAVAAPGVGGMQYQASTGMLVNANEYGVPVESEVLISGQLPQIVGGSPLAADYAAMGLGAPQQQQQQVYGVMPGAGGMMQQQGMRVGLEPPGLYMQQQPQQQDAMQLMYGVAQQGVPMQQQQGGMLMGPGVGYSFQGGQFQQ</sequence>
<feature type="region of interest" description="Disordered" evidence="1">
    <location>
        <begin position="673"/>
        <end position="774"/>
    </location>
</feature>
<feature type="compositionally biased region" description="Low complexity" evidence="1">
    <location>
        <begin position="1081"/>
        <end position="1107"/>
    </location>
</feature>
<feature type="region of interest" description="Disordered" evidence="1">
    <location>
        <begin position="580"/>
        <end position="642"/>
    </location>
</feature>
<feature type="compositionally biased region" description="Low complexity" evidence="1">
    <location>
        <begin position="976"/>
        <end position="989"/>
    </location>
</feature>
<keyword evidence="3" id="KW-1185">Reference proteome</keyword>
<dbReference type="STRING" id="3088.A0A383WHW1"/>
<feature type="compositionally biased region" description="Low complexity" evidence="1">
    <location>
        <begin position="18"/>
        <end position="33"/>
    </location>
</feature>
<reference evidence="2 3" key="1">
    <citation type="submission" date="2016-10" db="EMBL/GenBank/DDBJ databases">
        <authorList>
            <person name="Cai Z."/>
        </authorList>
    </citation>
    <scope>NUCLEOTIDE SEQUENCE [LARGE SCALE GENOMIC DNA]</scope>
</reference>
<feature type="region of interest" description="Disordered" evidence="1">
    <location>
        <begin position="412"/>
        <end position="442"/>
    </location>
</feature>
<feature type="compositionally biased region" description="Low complexity" evidence="1">
    <location>
        <begin position="601"/>
        <end position="614"/>
    </location>
</feature>
<feature type="compositionally biased region" description="Low complexity" evidence="1">
    <location>
        <begin position="414"/>
        <end position="436"/>
    </location>
</feature>
<feature type="region of interest" description="Disordered" evidence="1">
    <location>
        <begin position="1451"/>
        <end position="1473"/>
    </location>
</feature>
<dbReference type="PANTHER" id="PTHR34491">
    <property type="entry name" value="A-TYPE INCLUSION PROTEIN, PUTATIVE-RELATED"/>
    <property type="match status" value="1"/>
</dbReference>
<organism evidence="2 3">
    <name type="scientific">Tetradesmus obliquus</name>
    <name type="common">Green alga</name>
    <name type="synonym">Acutodesmus obliquus</name>
    <dbReference type="NCBI Taxonomy" id="3088"/>
    <lineage>
        <taxon>Eukaryota</taxon>
        <taxon>Viridiplantae</taxon>
        <taxon>Chlorophyta</taxon>
        <taxon>core chlorophytes</taxon>
        <taxon>Chlorophyceae</taxon>
        <taxon>CS clade</taxon>
        <taxon>Sphaeropleales</taxon>
        <taxon>Scenedesmaceae</taxon>
        <taxon>Tetradesmus</taxon>
    </lineage>
</organism>
<dbReference type="PANTHER" id="PTHR34491:SF74">
    <property type="entry name" value="DUF4456 DOMAIN-CONTAINING PROTEIN"/>
    <property type="match status" value="1"/>
</dbReference>
<evidence type="ECO:0000313" key="2">
    <source>
        <dbReference type="EMBL" id="SZX77065.1"/>
    </source>
</evidence>